<comment type="caution">
    <text evidence="16">The sequence shown here is derived from an EMBL/GenBank/DDBJ whole genome shotgun (WGS) entry which is preliminary data.</text>
</comment>
<evidence type="ECO:0000256" key="11">
    <source>
        <dbReference type="ARBA" id="ARBA00025437"/>
    </source>
</evidence>
<evidence type="ECO:0000256" key="8">
    <source>
        <dbReference type="ARBA" id="ARBA00023002"/>
    </source>
</evidence>
<dbReference type="EMBL" id="MFHD01000001">
    <property type="protein sequence ID" value="OGF63542.1"/>
    <property type="molecule type" value="Genomic_DNA"/>
</dbReference>
<dbReference type="InterPro" id="IPR024434">
    <property type="entry name" value="TSCPD_dom"/>
</dbReference>
<evidence type="ECO:0000256" key="12">
    <source>
        <dbReference type="ARBA" id="ARBA00047754"/>
    </source>
</evidence>
<feature type="domain" description="Ribonucleotide reductase large subunit C-terminal" evidence="14">
    <location>
        <begin position="2"/>
        <end position="536"/>
    </location>
</feature>
<feature type="non-terminal residue" evidence="16">
    <location>
        <position position="1"/>
    </location>
</feature>
<evidence type="ECO:0000256" key="2">
    <source>
        <dbReference type="ARBA" id="ARBA00007405"/>
    </source>
</evidence>
<keyword evidence="7 13" id="KW-0547">Nucleotide-binding</keyword>
<dbReference type="InterPro" id="IPR013344">
    <property type="entry name" value="RNR_NrdJ/NrdZ"/>
</dbReference>
<proteinExistence type="inferred from homology"/>
<keyword evidence="5 13" id="KW-0846">Cobalamin</keyword>
<accession>A0A1F5VJE2</accession>
<dbReference type="Gene3D" id="3.20.70.20">
    <property type="match status" value="1"/>
</dbReference>
<keyword evidence="9" id="KW-1015">Disulfide bond</keyword>
<feature type="domain" description="TSCPD" evidence="15">
    <location>
        <begin position="568"/>
        <end position="666"/>
    </location>
</feature>
<dbReference type="STRING" id="1798325.A2834_04480"/>
<keyword evidence="10 13" id="KW-0170">Cobalt</keyword>
<dbReference type="Pfam" id="PF02867">
    <property type="entry name" value="Ribonuc_red_lgC"/>
    <property type="match status" value="1"/>
</dbReference>
<dbReference type="PANTHER" id="PTHR43371">
    <property type="entry name" value="VITAMIN B12-DEPENDENT RIBONUCLEOTIDE REDUCTASE"/>
    <property type="match status" value="1"/>
</dbReference>
<dbReference type="Pfam" id="PF12637">
    <property type="entry name" value="TSCPD"/>
    <property type="match status" value="1"/>
</dbReference>
<comment type="cofactor">
    <cofactor evidence="1 13">
        <name>adenosylcob(III)alamin</name>
        <dbReference type="ChEBI" id="CHEBI:18408"/>
    </cofactor>
</comment>
<dbReference type="Proteomes" id="UP000179251">
    <property type="component" value="Unassembled WGS sequence"/>
</dbReference>
<dbReference type="EC" id="1.17.4.1" evidence="3 13"/>
<evidence type="ECO:0000256" key="6">
    <source>
        <dbReference type="ARBA" id="ARBA00022634"/>
    </source>
</evidence>
<sequence length="748" mass="81640">KESIAEWYRTEMFIFSGGSGSGINISALRSSKENITDRGKSSGPVSFMKGADAIAGTIRSGGKTRRAAKMVILNADHPDIKQFAVSKWKEEEKAKALIALGYDDAIDGDVYSNIFFQNANNSVRVTDEFMGAVLGDKNWDLKMVRTGEVAETVKARDLMKLISEAAWHCADPGMQFDTTINKWHTCPNSGRINASNPCSEYMHLDDSACNLASINLLKFLRKSDFLGKSDFQGFDYEAFRKAVRMFIIAQDILVDNSSYPTSKIEHTARDFRELGLGYTNLGALLMELGLQYDSDSARAYAGAITAIMTGGAYRTSAEMADVAGPFAGFEKNREAMINIIRMHRDEAKKLEKARIPQDLLDAAGRSWEEAYELAGKSGVRNSQVTVLAPTGTISFMMDATTTGVEPAFSLVAYKKMVGGGFLKIVNTSVEPALKNLGYKEDEVKEIMDYILAHDGIEGSPRLKEKDLPIFDCAVSSPGGKRSIHYLGHVRMMAAVQPFISGAISKTVNLPESATVEDIMNTYLDAWKMGLKAIAIYRDKSKGAQPLNTSKVTLMGTKAERKKLPADVKSTRHKFSIAGHEGYIHCGMYADGKLAEIFIRVAKEGSTISGLLDAIGVLMSVALQSGVPVETIIKKFVHSRFEPAGFTENPDIPVAKSILDYIGKFLAINFLSQEDQEMFGIYSHKTEESAAADPLQLKDRRQISASSLAAPSAVFSYQDAPACRCGSIMIRTGSCYTCPSCGENLGSCS</sequence>
<name>A0A1F5VJE2_9BACT</name>
<dbReference type="SUPFAM" id="SSF51998">
    <property type="entry name" value="PFL-like glycyl radical enzymes"/>
    <property type="match status" value="1"/>
</dbReference>
<dbReference type="NCBIfam" id="NF005122">
    <property type="entry name" value="PRK06556.1"/>
    <property type="match status" value="1"/>
</dbReference>
<dbReference type="AlphaFoldDB" id="A0A1F5VJE2"/>
<evidence type="ECO:0000256" key="7">
    <source>
        <dbReference type="ARBA" id="ARBA00022741"/>
    </source>
</evidence>
<evidence type="ECO:0000256" key="13">
    <source>
        <dbReference type="RuleBase" id="RU364064"/>
    </source>
</evidence>
<evidence type="ECO:0000256" key="3">
    <source>
        <dbReference type="ARBA" id="ARBA00012274"/>
    </source>
</evidence>
<dbReference type="PANTHER" id="PTHR43371:SF1">
    <property type="entry name" value="RIBONUCLEOSIDE-DIPHOSPHATE REDUCTASE"/>
    <property type="match status" value="1"/>
</dbReference>
<evidence type="ECO:0000256" key="4">
    <source>
        <dbReference type="ARBA" id="ARBA00014409"/>
    </source>
</evidence>
<evidence type="ECO:0000256" key="1">
    <source>
        <dbReference type="ARBA" id="ARBA00001922"/>
    </source>
</evidence>
<evidence type="ECO:0000256" key="9">
    <source>
        <dbReference type="ARBA" id="ARBA00023157"/>
    </source>
</evidence>
<organism evidence="16 17">
    <name type="scientific">Candidatus Giovannonibacteria bacterium RIFCSPHIGHO2_01_FULL_45_23</name>
    <dbReference type="NCBI Taxonomy" id="1798325"/>
    <lineage>
        <taxon>Bacteria</taxon>
        <taxon>Candidatus Giovannoniibacteriota</taxon>
    </lineage>
</organism>
<evidence type="ECO:0000313" key="16">
    <source>
        <dbReference type="EMBL" id="OGF63542.1"/>
    </source>
</evidence>
<dbReference type="InterPro" id="IPR000788">
    <property type="entry name" value="RNR_lg_C"/>
</dbReference>
<dbReference type="PRINTS" id="PR01183">
    <property type="entry name" value="RIBORDTASEM1"/>
</dbReference>
<evidence type="ECO:0000259" key="15">
    <source>
        <dbReference type="Pfam" id="PF12637"/>
    </source>
</evidence>
<comment type="function">
    <text evidence="11 13">Catalyzes the reduction of ribonucleotides to deoxyribonucleotides. May function to provide a pool of deoxyribonucleotide precursors for DNA repair during oxygen limitation and/or for immediate growth after restoration of oxygen.</text>
</comment>
<dbReference type="GO" id="GO:0031419">
    <property type="term" value="F:cobalamin binding"/>
    <property type="evidence" value="ECO:0007669"/>
    <property type="project" value="UniProtKB-KW"/>
</dbReference>
<evidence type="ECO:0000256" key="10">
    <source>
        <dbReference type="ARBA" id="ARBA00023285"/>
    </source>
</evidence>
<keyword evidence="8 13" id="KW-0560">Oxidoreductase</keyword>
<comment type="catalytic activity">
    <reaction evidence="12 13">
        <text>a 2'-deoxyribonucleoside 5'-diphosphate + [thioredoxin]-disulfide + H2O = a ribonucleoside 5'-diphosphate + [thioredoxin]-dithiol</text>
        <dbReference type="Rhea" id="RHEA:23252"/>
        <dbReference type="Rhea" id="RHEA-COMP:10698"/>
        <dbReference type="Rhea" id="RHEA-COMP:10700"/>
        <dbReference type="ChEBI" id="CHEBI:15377"/>
        <dbReference type="ChEBI" id="CHEBI:29950"/>
        <dbReference type="ChEBI" id="CHEBI:50058"/>
        <dbReference type="ChEBI" id="CHEBI:57930"/>
        <dbReference type="ChEBI" id="CHEBI:73316"/>
        <dbReference type="EC" id="1.17.4.1"/>
    </reaction>
</comment>
<dbReference type="CDD" id="cd02888">
    <property type="entry name" value="RNR_II_dimer"/>
    <property type="match status" value="1"/>
</dbReference>
<dbReference type="NCBIfam" id="TIGR02504">
    <property type="entry name" value="NrdJ_Z"/>
    <property type="match status" value="1"/>
</dbReference>
<dbReference type="InterPro" id="IPR050862">
    <property type="entry name" value="RdRp_reductase_class-2"/>
</dbReference>
<dbReference type="GO" id="GO:0004748">
    <property type="term" value="F:ribonucleoside-diphosphate reductase activity, thioredoxin disulfide as acceptor"/>
    <property type="evidence" value="ECO:0007669"/>
    <property type="project" value="UniProtKB-EC"/>
</dbReference>
<dbReference type="GO" id="GO:0071897">
    <property type="term" value="P:DNA biosynthetic process"/>
    <property type="evidence" value="ECO:0007669"/>
    <property type="project" value="UniProtKB-KW"/>
</dbReference>
<reference evidence="16 17" key="1">
    <citation type="journal article" date="2016" name="Nat. Commun.">
        <title>Thousands of microbial genomes shed light on interconnected biogeochemical processes in an aquifer system.</title>
        <authorList>
            <person name="Anantharaman K."/>
            <person name="Brown C.T."/>
            <person name="Hug L.A."/>
            <person name="Sharon I."/>
            <person name="Castelle C.J."/>
            <person name="Probst A.J."/>
            <person name="Thomas B.C."/>
            <person name="Singh A."/>
            <person name="Wilkins M.J."/>
            <person name="Karaoz U."/>
            <person name="Brodie E.L."/>
            <person name="Williams K.H."/>
            <person name="Hubbard S.S."/>
            <person name="Banfield J.F."/>
        </authorList>
    </citation>
    <scope>NUCLEOTIDE SEQUENCE [LARGE SCALE GENOMIC DNA]</scope>
</reference>
<evidence type="ECO:0000313" key="17">
    <source>
        <dbReference type="Proteomes" id="UP000179251"/>
    </source>
</evidence>
<comment type="similarity">
    <text evidence="2 13">Belongs to the ribonucleoside diphosphate reductase class-2 family.</text>
</comment>
<keyword evidence="6 13" id="KW-0237">DNA synthesis</keyword>
<protein>
    <recommendedName>
        <fullName evidence="4 13">Vitamin B12-dependent ribonucleotide reductase</fullName>
        <ecNumber evidence="3 13">1.17.4.1</ecNumber>
    </recommendedName>
</protein>
<gene>
    <name evidence="16" type="ORF">A2834_04480</name>
</gene>
<evidence type="ECO:0000256" key="5">
    <source>
        <dbReference type="ARBA" id="ARBA00022628"/>
    </source>
</evidence>
<evidence type="ECO:0000259" key="14">
    <source>
        <dbReference type="Pfam" id="PF02867"/>
    </source>
</evidence>
<dbReference type="GO" id="GO:0000166">
    <property type="term" value="F:nucleotide binding"/>
    <property type="evidence" value="ECO:0007669"/>
    <property type="project" value="UniProtKB-KW"/>
</dbReference>